<dbReference type="EMBL" id="JALJOV010000378">
    <property type="protein sequence ID" value="KAK9864227.1"/>
    <property type="molecule type" value="Genomic_DNA"/>
</dbReference>
<sequence>MGLDPILVRERNFLQPPPPGPSKGLAPAEPSTGDHGSQDQKQEPGFLATPQSWVMKDSFGSSFLAKEYTQLRCWYGLKESCSFLERQSKVQEFNKSNIWRKRGIAMTNCRFDGSVQSKTALVTIYGDGSVMLSHGGLEMGQGLSTKVLQVAAYELGKLLPDHQKPLPLSLFQANDVTSDSQPNNGTTAGSTGSESTCEAILRACAQLRASLAKHVQERGTAEETWKTAVSGLKSSNEAPLAAIGFSDAKTNVQGSAERVPMKYNVFGAACSEVEVNLLTGEKTLLRSDILYDCGRSLNPAIDVGQVEGAFVMGIGVLATEEVEYDSQTGKLLQDSTWNYKIPSATCVPQQLNVAFLENSPNPLGVLSSKCVGEPPLMLSASCLSAFGMAVQAGRQQLASLDPDYVVSQPPAAAALDGATAEARLSSELPAAEPLRIRYVEARTGVTLPAFASIEAPMTTARMKASLGAFRIANILAQVSGKGFASSLENESSYELL</sequence>
<dbReference type="Proteomes" id="UP001485043">
    <property type="component" value="Unassembled WGS sequence"/>
</dbReference>
<feature type="compositionally biased region" description="Polar residues" evidence="2">
    <location>
        <begin position="174"/>
        <end position="184"/>
    </location>
</feature>
<dbReference type="SUPFAM" id="SSF56003">
    <property type="entry name" value="Molybdenum cofactor-binding domain"/>
    <property type="match status" value="1"/>
</dbReference>
<feature type="region of interest" description="Disordered" evidence="2">
    <location>
        <begin position="174"/>
        <end position="193"/>
    </location>
</feature>
<feature type="region of interest" description="Disordered" evidence="2">
    <location>
        <begin position="1"/>
        <end position="47"/>
    </location>
</feature>
<evidence type="ECO:0000313" key="4">
    <source>
        <dbReference type="EMBL" id="KAK9864227.1"/>
    </source>
</evidence>
<dbReference type="InterPro" id="IPR037165">
    <property type="entry name" value="AldOxase/xan_DH_Mopterin-bd_sf"/>
</dbReference>
<evidence type="ECO:0000313" key="5">
    <source>
        <dbReference type="Proteomes" id="UP001485043"/>
    </source>
</evidence>
<feature type="domain" description="Aldehyde oxidase/xanthine dehydrogenase second molybdopterin binding" evidence="3">
    <location>
        <begin position="77"/>
        <end position="348"/>
    </location>
</feature>
<dbReference type="GO" id="GO:0016491">
    <property type="term" value="F:oxidoreductase activity"/>
    <property type="evidence" value="ECO:0007669"/>
    <property type="project" value="InterPro"/>
</dbReference>
<dbReference type="InterPro" id="IPR046867">
    <property type="entry name" value="AldOxase/xan_DH_MoCoBD2"/>
</dbReference>
<dbReference type="Gene3D" id="3.30.365.10">
    <property type="entry name" value="Aldehyde oxidase/xanthine dehydrogenase, molybdopterin binding domain"/>
    <property type="match status" value="2"/>
</dbReference>
<dbReference type="PANTHER" id="PTHR11908:SF132">
    <property type="entry name" value="ALDEHYDE OXIDASE 1-RELATED"/>
    <property type="match status" value="1"/>
</dbReference>
<protein>
    <recommendedName>
        <fullName evidence="3">Aldehyde oxidase/xanthine dehydrogenase second molybdopterin binding domain-containing protein</fullName>
    </recommendedName>
</protein>
<dbReference type="InterPro" id="IPR016208">
    <property type="entry name" value="Ald_Oxase/xanthine_DH-like"/>
</dbReference>
<keyword evidence="5" id="KW-1185">Reference proteome</keyword>
<accession>A0AAW1T6I1</accession>
<evidence type="ECO:0000256" key="2">
    <source>
        <dbReference type="SAM" id="MobiDB-lite"/>
    </source>
</evidence>
<name>A0AAW1T6I1_9CHLO</name>
<dbReference type="Pfam" id="PF20256">
    <property type="entry name" value="MoCoBD_2"/>
    <property type="match status" value="1"/>
</dbReference>
<evidence type="ECO:0000259" key="3">
    <source>
        <dbReference type="Pfam" id="PF20256"/>
    </source>
</evidence>
<keyword evidence="1" id="KW-0500">Molybdenum</keyword>
<reference evidence="4 5" key="1">
    <citation type="journal article" date="2024" name="Nat. Commun.">
        <title>Phylogenomics reveals the evolutionary origins of lichenization in chlorophyte algae.</title>
        <authorList>
            <person name="Puginier C."/>
            <person name="Libourel C."/>
            <person name="Otte J."/>
            <person name="Skaloud P."/>
            <person name="Haon M."/>
            <person name="Grisel S."/>
            <person name="Petersen M."/>
            <person name="Berrin J.G."/>
            <person name="Delaux P.M."/>
            <person name="Dal Grande F."/>
            <person name="Keller J."/>
        </authorList>
    </citation>
    <scope>NUCLEOTIDE SEQUENCE [LARGE SCALE GENOMIC DNA]</scope>
    <source>
        <strain evidence="4 5">SAG 2523</strain>
    </source>
</reference>
<gene>
    <name evidence="4" type="ORF">WJX84_007048</name>
</gene>
<organism evidence="4 5">
    <name type="scientific">Apatococcus fuscideae</name>
    <dbReference type="NCBI Taxonomy" id="2026836"/>
    <lineage>
        <taxon>Eukaryota</taxon>
        <taxon>Viridiplantae</taxon>
        <taxon>Chlorophyta</taxon>
        <taxon>core chlorophytes</taxon>
        <taxon>Trebouxiophyceae</taxon>
        <taxon>Chlorellales</taxon>
        <taxon>Chlorellaceae</taxon>
        <taxon>Apatococcus</taxon>
    </lineage>
</organism>
<comment type="caution">
    <text evidence="4">The sequence shown here is derived from an EMBL/GenBank/DDBJ whole genome shotgun (WGS) entry which is preliminary data.</text>
</comment>
<evidence type="ECO:0000256" key="1">
    <source>
        <dbReference type="ARBA" id="ARBA00022505"/>
    </source>
</evidence>
<dbReference type="GO" id="GO:0005506">
    <property type="term" value="F:iron ion binding"/>
    <property type="evidence" value="ECO:0007669"/>
    <property type="project" value="InterPro"/>
</dbReference>
<dbReference type="PANTHER" id="PTHR11908">
    <property type="entry name" value="XANTHINE DEHYDROGENASE"/>
    <property type="match status" value="1"/>
</dbReference>
<proteinExistence type="predicted"/>
<dbReference type="AlphaFoldDB" id="A0AAW1T6I1"/>